<protein>
    <recommendedName>
        <fullName evidence="2">G patch domain-containing protein 11</fullName>
    </recommendedName>
    <alternativeName>
        <fullName evidence="3">Coiled-coil domain-containing protein 75</fullName>
    </alternativeName>
</protein>
<evidence type="ECO:0000256" key="3">
    <source>
        <dbReference type="ARBA" id="ARBA00030688"/>
    </source>
</evidence>
<dbReference type="InterPro" id="IPR039249">
    <property type="entry name" value="GPATCH11"/>
</dbReference>
<dbReference type="EMBL" id="GDKW01000086">
    <property type="protein sequence ID" value="JAI56509.1"/>
    <property type="molecule type" value="mRNA"/>
</dbReference>
<organism evidence="6">
    <name type="scientific">Rhodnius neglectus</name>
    <dbReference type="NCBI Taxonomy" id="72488"/>
    <lineage>
        <taxon>Eukaryota</taxon>
        <taxon>Metazoa</taxon>
        <taxon>Ecdysozoa</taxon>
        <taxon>Arthropoda</taxon>
        <taxon>Hexapoda</taxon>
        <taxon>Insecta</taxon>
        <taxon>Pterygota</taxon>
        <taxon>Neoptera</taxon>
        <taxon>Paraneoptera</taxon>
        <taxon>Hemiptera</taxon>
        <taxon>Heteroptera</taxon>
        <taxon>Panheteroptera</taxon>
        <taxon>Cimicomorpha</taxon>
        <taxon>Reduviidae</taxon>
        <taxon>Triatominae</taxon>
        <taxon>Rhodnius</taxon>
    </lineage>
</organism>
<feature type="region of interest" description="Disordered" evidence="4">
    <location>
        <begin position="186"/>
        <end position="212"/>
    </location>
</feature>
<evidence type="ECO:0000256" key="2">
    <source>
        <dbReference type="ARBA" id="ARBA00021978"/>
    </source>
</evidence>
<dbReference type="PROSITE" id="PS50174">
    <property type="entry name" value="G_PATCH"/>
    <property type="match status" value="1"/>
</dbReference>
<evidence type="ECO:0000256" key="4">
    <source>
        <dbReference type="SAM" id="MobiDB-lite"/>
    </source>
</evidence>
<proteinExistence type="evidence at transcript level"/>
<dbReference type="Pfam" id="PF13821">
    <property type="entry name" value="DUF4187"/>
    <property type="match status" value="1"/>
</dbReference>
<dbReference type="Pfam" id="PF01585">
    <property type="entry name" value="G-patch"/>
    <property type="match status" value="1"/>
</dbReference>
<dbReference type="SMART" id="SM00443">
    <property type="entry name" value="G_patch"/>
    <property type="match status" value="1"/>
</dbReference>
<dbReference type="GO" id="GO:0000776">
    <property type="term" value="C:kinetochore"/>
    <property type="evidence" value="ECO:0007669"/>
    <property type="project" value="TreeGrafter"/>
</dbReference>
<dbReference type="PANTHER" id="PTHR21032">
    <property type="entry name" value="G PATCH DOMAIN-CONTAINING PROTEIN 11"/>
    <property type="match status" value="1"/>
</dbReference>
<dbReference type="AlphaFoldDB" id="A0A0P4VUV5"/>
<name>A0A0P4VUV5_9HEMI</name>
<reference evidence="6" key="1">
    <citation type="journal article" date="2016" name="PLoS Negl. Trop. Dis.">
        <title>A Deep Insight into the Sialome of Rhodnius neglectus, a Vector of Chagas Disease.</title>
        <authorList>
            <person name="Santiago P.B."/>
            <person name="Assumpcao T.C."/>
            <person name="Araujo C.N."/>
            <person name="Bastos I.M."/>
            <person name="Neves D."/>
            <person name="Silva I.G."/>
            <person name="Charneau S."/>
            <person name="Queiroz R.M."/>
            <person name="Raiol T."/>
            <person name="Oliveira J.V."/>
            <person name="Sousa M.V."/>
            <person name="Calvo E."/>
            <person name="Ribeiro J.M."/>
            <person name="Santana J.M."/>
        </authorList>
    </citation>
    <scope>NUCLEOTIDE SEQUENCE</scope>
    <source>
        <tissue evidence="6">Salivary glands</tissue>
    </source>
</reference>
<evidence type="ECO:0000256" key="1">
    <source>
        <dbReference type="ARBA" id="ARBA00007140"/>
    </source>
</evidence>
<sequence length="261" mass="30027">SEEELDYMSDAFICTSTKADIRPGLNPKLKKEKPKVKLVSIKHLEKEKRDDGLQTPLTADNKGFALLAKMGFKPGSGLGKLGEGRAEPVPINIKSNREGLGRKLIIQEVAALKAKLRKDSKMKGPSVDDYRKRIVEEANMRSCKIDLSRSQKACYALDSKEGITEPEEEWFWHDFHKETEKKLQIEEELEEDDNDNPVPSHEDDNHDDDENMDIELSVQDKLRLLTLYLRRTYFYCIWCGTQFDDDKDLQQECPGPTREDH</sequence>
<comment type="similarity">
    <text evidence="1">Belongs to the GPATCH11 family.</text>
</comment>
<evidence type="ECO:0000313" key="6">
    <source>
        <dbReference type="EMBL" id="JAI56509.1"/>
    </source>
</evidence>
<dbReference type="PANTHER" id="PTHR21032:SF0">
    <property type="entry name" value="G PATCH DOMAIN-CONTAINING PROTEIN 11"/>
    <property type="match status" value="1"/>
</dbReference>
<dbReference type="InterPro" id="IPR000467">
    <property type="entry name" value="G_patch_dom"/>
</dbReference>
<feature type="compositionally biased region" description="Acidic residues" evidence="4">
    <location>
        <begin position="186"/>
        <end position="195"/>
    </location>
</feature>
<accession>A0A0P4VUV5</accession>
<dbReference type="InterPro" id="IPR025239">
    <property type="entry name" value="DUF4187"/>
</dbReference>
<feature type="non-terminal residue" evidence="6">
    <location>
        <position position="1"/>
    </location>
</feature>
<evidence type="ECO:0000259" key="5">
    <source>
        <dbReference type="PROSITE" id="PS50174"/>
    </source>
</evidence>
<dbReference type="GO" id="GO:0003676">
    <property type="term" value="F:nucleic acid binding"/>
    <property type="evidence" value="ECO:0007669"/>
    <property type="project" value="InterPro"/>
</dbReference>
<dbReference type="SMART" id="SM01173">
    <property type="entry name" value="DUF4187"/>
    <property type="match status" value="1"/>
</dbReference>
<feature type="domain" description="G-patch" evidence="5">
    <location>
        <begin position="59"/>
        <end position="105"/>
    </location>
</feature>